<dbReference type="Proteomes" id="UP000186341">
    <property type="component" value="Unassembled WGS sequence"/>
</dbReference>
<protein>
    <submittedName>
        <fullName evidence="3">SrtB family sortase</fullName>
    </submittedName>
</protein>
<dbReference type="GO" id="GO:0016787">
    <property type="term" value="F:hydrolase activity"/>
    <property type="evidence" value="ECO:0007669"/>
    <property type="project" value="UniProtKB-KW"/>
</dbReference>
<comment type="caution">
    <text evidence="3">The sequence shown here is derived from an EMBL/GenBank/DDBJ whole genome shotgun (WGS) entry which is preliminary data.</text>
</comment>
<dbReference type="InterPro" id="IPR023365">
    <property type="entry name" value="Sortase_dom-sf"/>
</dbReference>
<dbReference type="EMBL" id="MPJW01000190">
    <property type="protein sequence ID" value="OLU37753.1"/>
    <property type="molecule type" value="Genomic_DNA"/>
</dbReference>
<gene>
    <name evidence="3" type="ORF">BO222_09885</name>
</gene>
<keyword evidence="1" id="KW-0378">Hydrolase</keyword>
<dbReference type="NCBIfam" id="TIGR03064">
    <property type="entry name" value="sortase_srtB"/>
    <property type="match status" value="1"/>
</dbReference>
<dbReference type="Gene3D" id="2.40.260.10">
    <property type="entry name" value="Sortase"/>
    <property type="match status" value="1"/>
</dbReference>
<dbReference type="Pfam" id="PF04203">
    <property type="entry name" value="Sortase"/>
    <property type="match status" value="1"/>
</dbReference>
<proteinExistence type="predicted"/>
<evidence type="ECO:0000256" key="1">
    <source>
        <dbReference type="ARBA" id="ARBA00022801"/>
    </source>
</evidence>
<organism evidence="3 4">
    <name type="scientific">Ileibacterium valens</name>
    <dbReference type="NCBI Taxonomy" id="1862668"/>
    <lineage>
        <taxon>Bacteria</taxon>
        <taxon>Bacillati</taxon>
        <taxon>Bacillota</taxon>
        <taxon>Erysipelotrichia</taxon>
        <taxon>Erysipelotrichales</taxon>
        <taxon>Erysipelotrichaceae</taxon>
        <taxon>Ileibacterium</taxon>
    </lineage>
</organism>
<dbReference type="GeneID" id="82203466"/>
<evidence type="ECO:0000256" key="2">
    <source>
        <dbReference type="PIRSR" id="PIRSR605754-1"/>
    </source>
</evidence>
<dbReference type="RefSeq" id="WP_075820656.1">
    <property type="nucleotide sequence ID" value="NZ_CAOUMU010000029.1"/>
</dbReference>
<reference evidence="3 4" key="1">
    <citation type="submission" date="2016-11" db="EMBL/GenBank/DDBJ databases">
        <title>Description of two novel members of the family Erysipelotrichaceae: Ileibacterium lipovorans gen. nov., sp. nov. and Dubosiella newyorkensis, gen. nov., sp. nov.</title>
        <authorList>
            <person name="Cox L.M."/>
            <person name="Sohn J."/>
            <person name="Tyrrell K.L."/>
            <person name="Citron D.M."/>
            <person name="Lawson P.A."/>
            <person name="Patel N.B."/>
            <person name="Iizumi T."/>
            <person name="Perez-Perez G.I."/>
            <person name="Goldstein E.J."/>
            <person name="Blaser M.J."/>
        </authorList>
    </citation>
    <scope>NUCLEOTIDE SEQUENCE [LARGE SCALE GENOMIC DNA]</scope>
    <source>
        <strain evidence="3 4">NYU-BL-A3</strain>
    </source>
</reference>
<feature type="active site" description="Acyl-thioester intermediate" evidence="2">
    <location>
        <position position="225"/>
    </location>
</feature>
<dbReference type="SUPFAM" id="SSF63817">
    <property type="entry name" value="Sortase"/>
    <property type="match status" value="1"/>
</dbReference>
<feature type="active site" description="Proton donor/acceptor" evidence="2">
    <location>
        <position position="134"/>
    </location>
</feature>
<name>A0A1U7NE34_9FIRM</name>
<sequence length="254" mass="28927">MKKLLYRILFVICLGIFLFSAWQLYTIWAGSQQVKNETGQLESYLKQPAADKTKEEEVEVFSPDWAGLQTQNPDIIAWIIIPGTDISYPIVQGADNEYYLNYTALKEYNRRGAIFVDAQAASDFTNDNTIIYGHSVDVGGMFTSLKDFADQAFFDSHPYYWILTPSQNYRVEITEFTKGDGSNAAYTTSFGDYRDSVIQTIKDQAMYSRTVDNPDQYPYVTLSTCDLDYGFSSPQRLILTGILEPWYEPIPING</sequence>
<evidence type="ECO:0000313" key="4">
    <source>
        <dbReference type="Proteomes" id="UP000186341"/>
    </source>
</evidence>
<dbReference type="OrthoDB" id="9806013at2"/>
<dbReference type="CDD" id="cd05826">
    <property type="entry name" value="Sortase_B"/>
    <property type="match status" value="1"/>
</dbReference>
<dbReference type="InterPro" id="IPR009835">
    <property type="entry name" value="SrtB"/>
</dbReference>
<dbReference type="InterPro" id="IPR005754">
    <property type="entry name" value="Sortase"/>
</dbReference>
<keyword evidence="4" id="KW-1185">Reference proteome</keyword>
<accession>A0A1U7NE34</accession>
<dbReference type="AlphaFoldDB" id="A0A1U7NE34"/>
<evidence type="ECO:0000313" key="3">
    <source>
        <dbReference type="EMBL" id="OLU37753.1"/>
    </source>
</evidence>